<keyword evidence="1" id="KW-0812">Transmembrane</keyword>
<dbReference type="InterPro" id="IPR055942">
    <property type="entry name" value="DUF7520"/>
</dbReference>
<sequence>MSERETSGRRVVLWMYVTAVAVAGLFGYVLGAIVYGNGGPDGPLVEGPGAQVGSFGPITFELTGPNLALFGVLMVGVSLGVGLLAIRYVSERAESA</sequence>
<feature type="transmembrane region" description="Helical" evidence="1">
    <location>
        <begin position="12"/>
        <end position="35"/>
    </location>
</feature>
<reference evidence="2 3" key="1">
    <citation type="submission" date="2019-12" db="EMBL/GenBank/DDBJ databases">
        <title>Isolation and characterization of three novel carbon monoxide-oxidizing members of Halobacteria from salione crusts and soils.</title>
        <authorList>
            <person name="Myers M.R."/>
            <person name="King G.M."/>
        </authorList>
    </citation>
    <scope>NUCLEOTIDE SEQUENCE [LARGE SCALE GENOMIC DNA]</scope>
    <source>
        <strain evidence="2 3">PCN9</strain>
    </source>
</reference>
<dbReference type="EMBL" id="WUUU01000183">
    <property type="protein sequence ID" value="MXR21997.1"/>
    <property type="molecule type" value="Genomic_DNA"/>
</dbReference>
<evidence type="ECO:0000256" key="1">
    <source>
        <dbReference type="SAM" id="Phobius"/>
    </source>
</evidence>
<keyword evidence="1" id="KW-1133">Transmembrane helix</keyword>
<keyword evidence="1" id="KW-0472">Membrane</keyword>
<gene>
    <name evidence="2" type="ORF">GRX66_15835</name>
</gene>
<dbReference type="AlphaFoldDB" id="A0A6B0SL77"/>
<organism evidence="2 3">
    <name type="scientific">Halobacterium bonnevillei</name>
    <dbReference type="NCBI Taxonomy" id="2692200"/>
    <lineage>
        <taxon>Archaea</taxon>
        <taxon>Methanobacteriati</taxon>
        <taxon>Methanobacteriota</taxon>
        <taxon>Stenosarchaea group</taxon>
        <taxon>Halobacteria</taxon>
        <taxon>Halobacteriales</taxon>
        <taxon>Halobacteriaceae</taxon>
        <taxon>Halobacterium</taxon>
    </lineage>
</organism>
<evidence type="ECO:0008006" key="4">
    <source>
        <dbReference type="Google" id="ProtNLM"/>
    </source>
</evidence>
<feature type="transmembrane region" description="Helical" evidence="1">
    <location>
        <begin position="67"/>
        <end position="89"/>
    </location>
</feature>
<protein>
    <recommendedName>
        <fullName evidence="4">Cox cluster protein</fullName>
    </recommendedName>
</protein>
<dbReference type="Pfam" id="PF24364">
    <property type="entry name" value="DUF7520"/>
    <property type="match status" value="1"/>
</dbReference>
<evidence type="ECO:0000313" key="3">
    <source>
        <dbReference type="Proteomes" id="UP000471521"/>
    </source>
</evidence>
<keyword evidence="3" id="KW-1185">Reference proteome</keyword>
<evidence type="ECO:0000313" key="2">
    <source>
        <dbReference type="EMBL" id="MXR21997.1"/>
    </source>
</evidence>
<accession>A0A6B0SL77</accession>
<dbReference type="RefSeq" id="WP_325064152.1">
    <property type="nucleotide sequence ID" value="NZ_WUUU01000183.1"/>
</dbReference>
<comment type="caution">
    <text evidence="2">The sequence shown here is derived from an EMBL/GenBank/DDBJ whole genome shotgun (WGS) entry which is preliminary data.</text>
</comment>
<dbReference type="Proteomes" id="UP000471521">
    <property type="component" value="Unassembled WGS sequence"/>
</dbReference>
<proteinExistence type="predicted"/>
<name>A0A6B0SL77_9EURY</name>